<dbReference type="Proteomes" id="UP001595190">
    <property type="component" value="Unassembled WGS sequence"/>
</dbReference>
<protein>
    <recommendedName>
        <fullName evidence="1">DUF7677 domain-containing protein</fullName>
    </recommendedName>
</protein>
<evidence type="ECO:0000259" key="1">
    <source>
        <dbReference type="Pfam" id="PF24725"/>
    </source>
</evidence>
<comment type="caution">
    <text evidence="2">The sequence shown here is derived from an EMBL/GenBank/DDBJ whole genome shotgun (WGS) entry which is preliminary data.</text>
</comment>
<evidence type="ECO:0000313" key="2">
    <source>
        <dbReference type="EMBL" id="MFC2248028.1"/>
    </source>
</evidence>
<organism evidence="2 3">
    <name type="scientific">Labrys neptuniae</name>
    <dbReference type="NCBI Taxonomy" id="376174"/>
    <lineage>
        <taxon>Bacteria</taxon>
        <taxon>Pseudomonadati</taxon>
        <taxon>Pseudomonadota</taxon>
        <taxon>Alphaproteobacteria</taxon>
        <taxon>Hyphomicrobiales</taxon>
        <taxon>Xanthobacteraceae</taxon>
        <taxon>Labrys</taxon>
    </lineage>
</organism>
<dbReference type="Pfam" id="PF24725">
    <property type="entry name" value="DUF7677"/>
    <property type="match status" value="1"/>
</dbReference>
<dbReference type="EMBL" id="JBHGPK010000001">
    <property type="protein sequence ID" value="MFC2248028.1"/>
    <property type="molecule type" value="Genomic_DNA"/>
</dbReference>
<dbReference type="RefSeq" id="WP_394307835.1">
    <property type="nucleotide sequence ID" value="NZ_JBHGPK010000001.1"/>
</dbReference>
<proteinExistence type="predicted"/>
<accession>A0ABV6Z756</accession>
<evidence type="ECO:0000313" key="3">
    <source>
        <dbReference type="Proteomes" id="UP001595190"/>
    </source>
</evidence>
<dbReference type="InterPro" id="IPR056094">
    <property type="entry name" value="DUF7677"/>
</dbReference>
<gene>
    <name evidence="2" type="ORF">ACETRX_00230</name>
</gene>
<feature type="domain" description="DUF7677" evidence="1">
    <location>
        <begin position="14"/>
        <end position="107"/>
    </location>
</feature>
<sequence>MEEVIAVTARRMHPDLRGAIARFSLWVANGSVGNPLLDGIDYSGVLQEPSAMEMVYTVFTNNLELDENGAPLNARYCENRAAQWLRSYCDASYIVDPPLEDHECEGHWPPVLKDAPEWVKK</sequence>
<reference evidence="2 3" key="1">
    <citation type="submission" date="2024-09" db="EMBL/GenBank/DDBJ databases">
        <title>Description of Labrys sedimenti sp. nov., isolated from a diclofenac-degrading enrichment culture, and genome-based reclassification of Labrys portucalensis as a later heterotypic synonym of Labrys neptuniae.</title>
        <authorList>
            <person name="Tancsics A."/>
            <person name="Csepanyi A."/>
        </authorList>
    </citation>
    <scope>NUCLEOTIDE SEQUENCE [LARGE SCALE GENOMIC DNA]</scope>
    <source>
        <strain evidence="2 3">LMG 23412</strain>
    </source>
</reference>
<name>A0ABV6Z756_9HYPH</name>